<accession>A0AAV1BA57</accession>
<protein>
    <submittedName>
        <fullName evidence="1">Uncharacterized protein</fullName>
    </submittedName>
</protein>
<dbReference type="AlphaFoldDB" id="A0AAV1BA57"/>
<keyword evidence="2" id="KW-1185">Reference proteome</keyword>
<gene>
    <name evidence="1" type="ORF">VFH_VI123520</name>
</gene>
<dbReference type="Proteomes" id="UP001157006">
    <property type="component" value="Chromosome 6"/>
</dbReference>
<name>A0AAV1BA57_VICFA</name>
<evidence type="ECO:0000313" key="2">
    <source>
        <dbReference type="Proteomes" id="UP001157006"/>
    </source>
</evidence>
<proteinExistence type="predicted"/>
<sequence length="130" mass="14386">MEDGDPWRRAKIPPYRTLCGAVIADYDGNTLNIGRYLLLQRAQKLTCISAIAAMAPLFDNSVEYQQCADIFTKALPPSKFEEFRVKLTVRDSCVSPTVQLAGGIKELVSTSSYSSYCALAAQYPSPYNYS</sequence>
<evidence type="ECO:0000313" key="1">
    <source>
        <dbReference type="EMBL" id="CAI8618448.1"/>
    </source>
</evidence>
<organism evidence="1 2">
    <name type="scientific">Vicia faba</name>
    <name type="common">Broad bean</name>
    <name type="synonym">Faba vulgaris</name>
    <dbReference type="NCBI Taxonomy" id="3906"/>
    <lineage>
        <taxon>Eukaryota</taxon>
        <taxon>Viridiplantae</taxon>
        <taxon>Streptophyta</taxon>
        <taxon>Embryophyta</taxon>
        <taxon>Tracheophyta</taxon>
        <taxon>Spermatophyta</taxon>
        <taxon>Magnoliopsida</taxon>
        <taxon>eudicotyledons</taxon>
        <taxon>Gunneridae</taxon>
        <taxon>Pentapetalae</taxon>
        <taxon>rosids</taxon>
        <taxon>fabids</taxon>
        <taxon>Fabales</taxon>
        <taxon>Fabaceae</taxon>
        <taxon>Papilionoideae</taxon>
        <taxon>50 kb inversion clade</taxon>
        <taxon>NPAAA clade</taxon>
        <taxon>Hologalegina</taxon>
        <taxon>IRL clade</taxon>
        <taxon>Fabeae</taxon>
        <taxon>Vicia</taxon>
    </lineage>
</organism>
<dbReference type="EMBL" id="OX451741">
    <property type="protein sequence ID" value="CAI8618448.1"/>
    <property type="molecule type" value="Genomic_DNA"/>
</dbReference>
<reference evidence="1 2" key="1">
    <citation type="submission" date="2023-01" db="EMBL/GenBank/DDBJ databases">
        <authorList>
            <person name="Kreplak J."/>
        </authorList>
    </citation>
    <scope>NUCLEOTIDE SEQUENCE [LARGE SCALE GENOMIC DNA]</scope>
</reference>